<reference evidence="2 3" key="1">
    <citation type="submission" date="2015-04" db="EMBL/GenBank/DDBJ databases">
        <authorList>
            <person name="Syromyatnikov M.Y."/>
            <person name="Popov V.N."/>
        </authorList>
    </citation>
    <scope>NUCLEOTIDE SEQUENCE [LARGE SCALE GENOMIC DNA]</scope>
</reference>
<dbReference type="PANTHER" id="PTHR21261">
    <property type="entry name" value="BEAT PROTEIN"/>
    <property type="match status" value="1"/>
</dbReference>
<name>A0A1J1J1T1_9DIPT</name>
<dbReference type="InterPro" id="IPR013783">
    <property type="entry name" value="Ig-like_fold"/>
</dbReference>
<evidence type="ECO:0000313" key="3">
    <source>
        <dbReference type="Proteomes" id="UP000183832"/>
    </source>
</evidence>
<gene>
    <name evidence="2" type="primary">similar to AGAP000938-PA</name>
    <name evidence="2" type="ORF">CLUMA_CG018916</name>
</gene>
<dbReference type="STRING" id="568069.A0A1J1J1T1"/>
<dbReference type="PANTHER" id="PTHR21261:SF5">
    <property type="entry name" value="BEATEN PATH VA, ISOFORM A-RELATED"/>
    <property type="match status" value="1"/>
</dbReference>
<dbReference type="InterPro" id="IPR007110">
    <property type="entry name" value="Ig-like_dom"/>
</dbReference>
<dbReference type="Proteomes" id="UP000183832">
    <property type="component" value="Unassembled WGS sequence"/>
</dbReference>
<sequence>MKKNFNIKEIIWAKFCYVICILISFLPNTRTLHITNIIVPSFVDVRDVVMLSCSYNIGTQKLNSVKWYKNEKEFYRYAPLMPTKQNMIFNVEGIHVSSDHVCNEKFCTIHLDNLSNDSSGAFRCEVSGDAPEFKLSHETANMTVAALPQHDPKIEGVEKNYYEGDFLFGNCTSDFSYPPPFLAWYINDQKADNALLQPFQESTIEAYGFKLSQRSLEIRFRIDKKNNPFISDGKVHMKCVAQIRKMPKQIRESNHIFYVSSWDDLRNQKLINWKNSGNFVIQQKNIRHALGIQHLCFYQLCAAKL</sequence>
<dbReference type="AlphaFoldDB" id="A0A1J1J1T1"/>
<dbReference type="EMBL" id="CVRI01000066">
    <property type="protein sequence ID" value="CRL06405.1"/>
    <property type="molecule type" value="Genomic_DNA"/>
</dbReference>
<protein>
    <submittedName>
        <fullName evidence="2">CLUMA_CG018916, isoform A</fullName>
    </submittedName>
</protein>
<dbReference type="InterPro" id="IPR036179">
    <property type="entry name" value="Ig-like_dom_sf"/>
</dbReference>
<proteinExistence type="predicted"/>
<evidence type="ECO:0000313" key="2">
    <source>
        <dbReference type="EMBL" id="CRL06405.1"/>
    </source>
</evidence>
<evidence type="ECO:0000259" key="1">
    <source>
        <dbReference type="PROSITE" id="PS50835"/>
    </source>
</evidence>
<dbReference type="Gene3D" id="2.60.40.10">
    <property type="entry name" value="Immunoglobulins"/>
    <property type="match status" value="1"/>
</dbReference>
<accession>A0A1J1J1T1</accession>
<organism evidence="2 3">
    <name type="scientific">Clunio marinus</name>
    <dbReference type="NCBI Taxonomy" id="568069"/>
    <lineage>
        <taxon>Eukaryota</taxon>
        <taxon>Metazoa</taxon>
        <taxon>Ecdysozoa</taxon>
        <taxon>Arthropoda</taxon>
        <taxon>Hexapoda</taxon>
        <taxon>Insecta</taxon>
        <taxon>Pterygota</taxon>
        <taxon>Neoptera</taxon>
        <taxon>Endopterygota</taxon>
        <taxon>Diptera</taxon>
        <taxon>Nematocera</taxon>
        <taxon>Chironomoidea</taxon>
        <taxon>Chironomidae</taxon>
        <taxon>Clunio</taxon>
    </lineage>
</organism>
<feature type="domain" description="Ig-like" evidence="1">
    <location>
        <begin position="27"/>
        <end position="136"/>
    </location>
</feature>
<dbReference type="SUPFAM" id="SSF48726">
    <property type="entry name" value="Immunoglobulin"/>
    <property type="match status" value="1"/>
</dbReference>
<keyword evidence="3" id="KW-1185">Reference proteome</keyword>
<dbReference type="OrthoDB" id="7375975at2759"/>
<dbReference type="FunFam" id="2.60.40.10:FF:000437">
    <property type="entry name" value="Beat-IIIc, isoform A"/>
    <property type="match status" value="1"/>
</dbReference>
<dbReference type="PROSITE" id="PS50835">
    <property type="entry name" value="IG_LIKE"/>
    <property type="match status" value="1"/>
</dbReference>